<proteinExistence type="predicted"/>
<dbReference type="EMBL" id="JACHGY010000001">
    <property type="protein sequence ID" value="MBB6431134.1"/>
    <property type="molecule type" value="Genomic_DNA"/>
</dbReference>
<evidence type="ECO:0000313" key="2">
    <source>
        <dbReference type="Proteomes" id="UP000541810"/>
    </source>
</evidence>
<protein>
    <submittedName>
        <fullName evidence="1">Uncharacterized protein</fullName>
    </submittedName>
</protein>
<dbReference type="RefSeq" id="WP_184678624.1">
    <property type="nucleotide sequence ID" value="NZ_JACHGY010000001.1"/>
</dbReference>
<dbReference type="AlphaFoldDB" id="A0A7X0H8C2"/>
<gene>
    <name evidence="1" type="ORF">HNQ40_002940</name>
</gene>
<accession>A0A7X0H8C2</accession>
<reference evidence="1 2" key="1">
    <citation type="submission" date="2020-08" db="EMBL/GenBank/DDBJ databases">
        <title>Genomic Encyclopedia of Type Strains, Phase IV (KMG-IV): sequencing the most valuable type-strain genomes for metagenomic binning, comparative biology and taxonomic classification.</title>
        <authorList>
            <person name="Goeker M."/>
        </authorList>
    </citation>
    <scope>NUCLEOTIDE SEQUENCE [LARGE SCALE GENOMIC DNA]</scope>
    <source>
        <strain evidence="1 2">DSM 103725</strain>
    </source>
</reference>
<dbReference type="Proteomes" id="UP000541810">
    <property type="component" value="Unassembled WGS sequence"/>
</dbReference>
<evidence type="ECO:0000313" key="1">
    <source>
        <dbReference type="EMBL" id="MBB6431134.1"/>
    </source>
</evidence>
<keyword evidence="2" id="KW-1185">Reference proteome</keyword>
<name>A0A7X0H8C2_9BACT</name>
<organism evidence="1 2">
    <name type="scientific">Algisphaera agarilytica</name>
    <dbReference type="NCBI Taxonomy" id="1385975"/>
    <lineage>
        <taxon>Bacteria</taxon>
        <taxon>Pseudomonadati</taxon>
        <taxon>Planctomycetota</taxon>
        <taxon>Phycisphaerae</taxon>
        <taxon>Phycisphaerales</taxon>
        <taxon>Phycisphaeraceae</taxon>
        <taxon>Algisphaera</taxon>
    </lineage>
</organism>
<comment type="caution">
    <text evidence="1">The sequence shown here is derived from an EMBL/GenBank/DDBJ whole genome shotgun (WGS) entry which is preliminary data.</text>
</comment>
<sequence>MLEQEMLKRRVEIAVRADSIARTEELFAEAEWGQFRAELTNHYKPSASIRSDWDSAGELLRQSFASLCAEIDSKPDAANEDLWLDLARRCLKRSSKAKPPSLIPRPKFWKIKTPPASEGVSIENYTRPEYPKRVAELLGMDKRTLLSDSTIPHRQLSPPKGKKYVFDLDAIESRNPDAADILRPDRTG</sequence>